<keyword evidence="2" id="KW-0285">Flavoprotein</keyword>
<gene>
    <name evidence="6" type="ORF">C8D93_11155</name>
</gene>
<dbReference type="GO" id="GO:0050661">
    <property type="term" value="F:NADP binding"/>
    <property type="evidence" value="ECO:0007669"/>
    <property type="project" value="InterPro"/>
</dbReference>
<dbReference type="InterPro" id="IPR036188">
    <property type="entry name" value="FAD/NAD-bd_sf"/>
</dbReference>
<dbReference type="InterPro" id="IPR050346">
    <property type="entry name" value="FMO-like"/>
</dbReference>
<dbReference type="Proteomes" id="UP000248330">
    <property type="component" value="Unassembled WGS sequence"/>
</dbReference>
<dbReference type="Pfam" id="PF00743">
    <property type="entry name" value="FMO-like"/>
    <property type="match status" value="1"/>
</dbReference>
<evidence type="ECO:0000256" key="3">
    <source>
        <dbReference type="ARBA" id="ARBA00022827"/>
    </source>
</evidence>
<dbReference type="InterPro" id="IPR020946">
    <property type="entry name" value="Flavin_mOase-like"/>
</dbReference>
<proteinExistence type="inferred from homology"/>
<evidence type="ECO:0000256" key="2">
    <source>
        <dbReference type="ARBA" id="ARBA00022630"/>
    </source>
</evidence>
<evidence type="ECO:0000256" key="5">
    <source>
        <dbReference type="ARBA" id="ARBA00023002"/>
    </source>
</evidence>
<keyword evidence="3" id="KW-0274">FAD</keyword>
<dbReference type="EMBL" id="QICN01000011">
    <property type="protein sequence ID" value="PXV64883.1"/>
    <property type="molecule type" value="Genomic_DNA"/>
</dbReference>
<accession>A0A318E4N1</accession>
<dbReference type="SUPFAM" id="SSF51735">
    <property type="entry name" value="NAD(P)-binding Rossmann-fold domains"/>
    <property type="match status" value="1"/>
</dbReference>
<comment type="similarity">
    <text evidence="1">Belongs to the FMO family.</text>
</comment>
<dbReference type="AlphaFoldDB" id="A0A318E4N1"/>
<keyword evidence="5" id="KW-0560">Oxidoreductase</keyword>
<dbReference type="SUPFAM" id="SSF51905">
    <property type="entry name" value="FAD/NAD(P)-binding domain"/>
    <property type="match status" value="1"/>
</dbReference>
<dbReference type="PRINTS" id="PR00370">
    <property type="entry name" value="FMOXYGENASE"/>
</dbReference>
<dbReference type="OrthoDB" id="9766402at2"/>
<dbReference type="GO" id="GO:0004499">
    <property type="term" value="F:N,N-dimethylaniline monooxygenase activity"/>
    <property type="evidence" value="ECO:0007669"/>
    <property type="project" value="InterPro"/>
</dbReference>
<reference evidence="6 7" key="1">
    <citation type="submission" date="2018-04" db="EMBL/GenBank/DDBJ databases">
        <title>Genomic Encyclopedia of Type Strains, Phase IV (KMG-IV): sequencing the most valuable type-strain genomes for metagenomic binning, comparative biology and taxonomic classification.</title>
        <authorList>
            <person name="Goeker M."/>
        </authorList>
    </citation>
    <scope>NUCLEOTIDE SEQUENCE [LARGE SCALE GENOMIC DNA]</scope>
    <source>
        <strain evidence="6 7">DSM 104150</strain>
    </source>
</reference>
<evidence type="ECO:0000256" key="4">
    <source>
        <dbReference type="ARBA" id="ARBA00022857"/>
    </source>
</evidence>
<dbReference type="GO" id="GO:0050660">
    <property type="term" value="F:flavin adenine dinucleotide binding"/>
    <property type="evidence" value="ECO:0007669"/>
    <property type="project" value="InterPro"/>
</dbReference>
<dbReference type="InterPro" id="IPR000960">
    <property type="entry name" value="Flavin_mOase"/>
</dbReference>
<dbReference type="RefSeq" id="WP_110266431.1">
    <property type="nucleotide sequence ID" value="NZ_CAKZQT010000005.1"/>
</dbReference>
<evidence type="ECO:0000256" key="1">
    <source>
        <dbReference type="ARBA" id="ARBA00009183"/>
    </source>
</evidence>
<comment type="caution">
    <text evidence="6">The sequence shown here is derived from an EMBL/GenBank/DDBJ whole genome shotgun (WGS) entry which is preliminary data.</text>
</comment>
<dbReference type="InterPro" id="IPR036291">
    <property type="entry name" value="NAD(P)-bd_dom_sf"/>
</dbReference>
<dbReference type="Gene3D" id="3.50.50.60">
    <property type="entry name" value="FAD/NAD(P)-binding domain"/>
    <property type="match status" value="1"/>
</dbReference>
<sequence>MKIALIGAGPAGLAAARAFSKRGLAFTGFERHADVGGLWDIANPWSTMYASAHLISSARRTEYAEFPMPTDMPDYPAHARLLPYLQDYARRFDLYRHYRFGTEVQAAERRPEGGWRLRLGDGTGEDFTHLVSAVGTFSTPYRPEIPGAFAGELLHSGEYKDPERFRGKRVLIVGAGNSACDIAVDAVHHAASVDWSVRRGVHFVPKFIAGKPADTIGGRLKLPAWLKQRVDGWLLKLLIGDPTRLGLPRPDHRLYESHPVVNSQVLHHVGHGDIRVRRAPQRFDGGHVEFADGERAGYDLVLLATGFALSFPFLDRALLNWRDGCPQLFLNIFPPGIDDLFVLGMVEATGIGWEGRARQAELVAAVIGARTAGDRRVEAFDAARSQDVDLSGGFRYMKLDRMAYYVHRDTYLAQLDRHIAALA</sequence>
<organism evidence="6 7">
    <name type="scientific">Sinimarinibacterium flocculans</name>
    <dbReference type="NCBI Taxonomy" id="985250"/>
    <lineage>
        <taxon>Bacteria</taxon>
        <taxon>Pseudomonadati</taxon>
        <taxon>Pseudomonadota</taxon>
        <taxon>Gammaproteobacteria</taxon>
        <taxon>Nevskiales</taxon>
        <taxon>Nevskiaceae</taxon>
        <taxon>Sinimarinibacterium</taxon>
    </lineage>
</organism>
<evidence type="ECO:0000313" key="6">
    <source>
        <dbReference type="EMBL" id="PXV64883.1"/>
    </source>
</evidence>
<dbReference type="PIRSF" id="PIRSF000332">
    <property type="entry name" value="FMO"/>
    <property type="match status" value="1"/>
</dbReference>
<keyword evidence="7" id="KW-1185">Reference proteome</keyword>
<name>A0A318E4N1_9GAMM</name>
<keyword evidence="6" id="KW-0503">Monooxygenase</keyword>
<protein>
    <submittedName>
        <fullName evidence="6">Flavin-binding monooxygenase-like protein</fullName>
    </submittedName>
</protein>
<evidence type="ECO:0000313" key="7">
    <source>
        <dbReference type="Proteomes" id="UP000248330"/>
    </source>
</evidence>
<keyword evidence="4" id="KW-0521">NADP</keyword>
<dbReference type="PANTHER" id="PTHR23023">
    <property type="entry name" value="DIMETHYLANILINE MONOOXYGENASE"/>
    <property type="match status" value="1"/>
</dbReference>